<proteinExistence type="predicted"/>
<organism evidence="1 2">
    <name type="scientific">Nocardia carnea</name>
    <dbReference type="NCBI Taxonomy" id="37328"/>
    <lineage>
        <taxon>Bacteria</taxon>
        <taxon>Bacillati</taxon>
        <taxon>Actinomycetota</taxon>
        <taxon>Actinomycetes</taxon>
        <taxon>Mycobacteriales</taxon>
        <taxon>Nocardiaceae</taxon>
        <taxon>Nocardia</taxon>
    </lineage>
</organism>
<dbReference type="Proteomes" id="UP001611263">
    <property type="component" value="Unassembled WGS sequence"/>
</dbReference>
<evidence type="ECO:0000313" key="2">
    <source>
        <dbReference type="Proteomes" id="UP001611263"/>
    </source>
</evidence>
<dbReference type="RefSeq" id="WP_396890839.1">
    <property type="nucleotide sequence ID" value="NZ_JBIRUQ010000001.1"/>
</dbReference>
<comment type="caution">
    <text evidence="1">The sequence shown here is derived from an EMBL/GenBank/DDBJ whole genome shotgun (WGS) entry which is preliminary data.</text>
</comment>
<reference evidence="1 2" key="1">
    <citation type="submission" date="2024-10" db="EMBL/GenBank/DDBJ databases">
        <title>The Natural Products Discovery Center: Release of the First 8490 Sequenced Strains for Exploring Actinobacteria Biosynthetic Diversity.</title>
        <authorList>
            <person name="Kalkreuter E."/>
            <person name="Kautsar S.A."/>
            <person name="Yang D."/>
            <person name="Bader C.D."/>
            <person name="Teijaro C.N."/>
            <person name="Fluegel L."/>
            <person name="Davis C.M."/>
            <person name="Simpson J.R."/>
            <person name="Lauterbach L."/>
            <person name="Steele A.D."/>
            <person name="Gui C."/>
            <person name="Meng S."/>
            <person name="Li G."/>
            <person name="Viehrig K."/>
            <person name="Ye F."/>
            <person name="Su P."/>
            <person name="Kiefer A.F."/>
            <person name="Nichols A."/>
            <person name="Cepeda A.J."/>
            <person name="Yan W."/>
            <person name="Fan B."/>
            <person name="Jiang Y."/>
            <person name="Adhikari A."/>
            <person name="Zheng C.-J."/>
            <person name="Schuster L."/>
            <person name="Cowan T.M."/>
            <person name="Smanski M.J."/>
            <person name="Chevrette M.G."/>
            <person name="De Carvalho L.P.S."/>
            <person name="Shen B."/>
        </authorList>
    </citation>
    <scope>NUCLEOTIDE SEQUENCE [LARGE SCALE GENOMIC DNA]</scope>
    <source>
        <strain evidence="1 2">NPDC020568</strain>
    </source>
</reference>
<dbReference type="Pfam" id="PF12079">
    <property type="entry name" value="DUF3558"/>
    <property type="match status" value="1"/>
</dbReference>
<keyword evidence="2" id="KW-1185">Reference proteome</keyword>
<dbReference type="EMBL" id="JBIRUQ010000001">
    <property type="protein sequence ID" value="MFI1459417.1"/>
    <property type="molecule type" value="Genomic_DNA"/>
</dbReference>
<evidence type="ECO:0000313" key="1">
    <source>
        <dbReference type="EMBL" id="MFI1459417.1"/>
    </source>
</evidence>
<accession>A0ABW7TEG9</accession>
<dbReference type="InterPro" id="IPR024520">
    <property type="entry name" value="DUF3558"/>
</dbReference>
<gene>
    <name evidence="1" type="ORF">ACH4WX_01700</name>
</gene>
<protein>
    <submittedName>
        <fullName evidence="1">DUF3558 family protein</fullName>
    </submittedName>
</protein>
<name>A0ABW7TEG9_9NOCA</name>
<sequence length="194" mass="20903">MALVAILSAGCANPNDPDTTAFPPRPPGPPVIEISVSPVETRTDDGRPFTGADPCLELGDDVIERVGFDPLSRARNEQSPSDHVFVGCRFEGRELASPPSPSQSSVVTGLLNVTSSDITLGEIRDRVETAKDTEVGGNEALEYVYGDDKICDVIVERPYGTLSVRRSVVRMNSNEEPCAGMNELAEEVSYYLSE</sequence>